<sequence length="198" mass="22081">MKGFPKLKLNSKGGYIETELGMEWPCSAIQISFNWQLCHHGAFDGYLMSDGDGVGSDSGSEDDSIRSIGSETFAFFFGDCELMGTKTLLLVFWPWRCRRKRPKVCAACSGGGGRREVARRFRSEGNFGIDFAAYLATVKRAYGATKWHSCAKGWFRSYETPFEMAYWLRNSGSQGMESSQPFRSCKMALVCQGASSQL</sequence>
<evidence type="ECO:0000313" key="2">
    <source>
        <dbReference type="Proteomes" id="UP000288805"/>
    </source>
</evidence>
<organism evidence="1 2">
    <name type="scientific">Vitis vinifera</name>
    <name type="common">Grape</name>
    <dbReference type="NCBI Taxonomy" id="29760"/>
    <lineage>
        <taxon>Eukaryota</taxon>
        <taxon>Viridiplantae</taxon>
        <taxon>Streptophyta</taxon>
        <taxon>Embryophyta</taxon>
        <taxon>Tracheophyta</taxon>
        <taxon>Spermatophyta</taxon>
        <taxon>Magnoliopsida</taxon>
        <taxon>eudicotyledons</taxon>
        <taxon>Gunneridae</taxon>
        <taxon>Pentapetalae</taxon>
        <taxon>rosids</taxon>
        <taxon>Vitales</taxon>
        <taxon>Vitaceae</taxon>
        <taxon>Viteae</taxon>
        <taxon>Vitis</taxon>
    </lineage>
</organism>
<dbReference type="Proteomes" id="UP000288805">
    <property type="component" value="Unassembled WGS sequence"/>
</dbReference>
<dbReference type="EMBL" id="QGNW01000727">
    <property type="protein sequence ID" value="RVW63967.1"/>
    <property type="molecule type" value="Genomic_DNA"/>
</dbReference>
<reference evidence="1 2" key="1">
    <citation type="journal article" date="2018" name="PLoS Genet.">
        <title>Population sequencing reveals clonal diversity and ancestral inbreeding in the grapevine cultivar Chardonnay.</title>
        <authorList>
            <person name="Roach M.J."/>
            <person name="Johnson D.L."/>
            <person name="Bohlmann J."/>
            <person name="van Vuuren H.J."/>
            <person name="Jones S.J."/>
            <person name="Pretorius I.S."/>
            <person name="Schmidt S.A."/>
            <person name="Borneman A.R."/>
        </authorList>
    </citation>
    <scope>NUCLEOTIDE SEQUENCE [LARGE SCALE GENOMIC DNA]</scope>
    <source>
        <strain evidence="2">cv. Chardonnay</strain>
        <tissue evidence="1">Leaf</tissue>
    </source>
</reference>
<dbReference type="AlphaFoldDB" id="A0A438FVH8"/>
<evidence type="ECO:0000313" key="1">
    <source>
        <dbReference type="EMBL" id="RVW63967.1"/>
    </source>
</evidence>
<comment type="caution">
    <text evidence="1">The sequence shown here is derived from an EMBL/GenBank/DDBJ whole genome shotgun (WGS) entry which is preliminary data.</text>
</comment>
<name>A0A438FVH8_VITVI</name>
<accession>A0A438FVH8</accession>
<proteinExistence type="predicted"/>
<gene>
    <name evidence="1" type="ORF">CK203_049361</name>
</gene>
<protein>
    <submittedName>
        <fullName evidence="1">Uncharacterized protein</fullName>
    </submittedName>
</protein>